<keyword evidence="10" id="KW-0482">Metalloprotease</keyword>
<keyword evidence="8 15" id="KW-0378">Hydrolase</keyword>
<evidence type="ECO:0000256" key="2">
    <source>
        <dbReference type="ARBA" id="ARBA00001947"/>
    </source>
</evidence>
<accession>A0ABW1H9D8</accession>
<evidence type="ECO:0000256" key="12">
    <source>
        <dbReference type="ARBA" id="ARBA00031533"/>
    </source>
</evidence>
<evidence type="ECO:0000256" key="13">
    <source>
        <dbReference type="SAM" id="SignalP"/>
    </source>
</evidence>
<evidence type="ECO:0000313" key="16">
    <source>
        <dbReference type="Proteomes" id="UP001596226"/>
    </source>
</evidence>
<evidence type="ECO:0000256" key="3">
    <source>
        <dbReference type="ARBA" id="ARBA00010136"/>
    </source>
</evidence>
<proteinExistence type="inferred from homology"/>
<evidence type="ECO:0000256" key="9">
    <source>
        <dbReference type="ARBA" id="ARBA00022833"/>
    </source>
</evidence>
<dbReference type="SUPFAM" id="SSF55486">
    <property type="entry name" value="Metalloproteases ('zincins'), catalytic domain"/>
    <property type="match status" value="1"/>
</dbReference>
<comment type="catalytic activity">
    <reaction evidence="1">
        <text>Release of an N-terminal amino acid, Xaa-|-Yaa- from a peptide, amide or arylamide. Xaa is preferably Ala, but may be most amino acids including Pro (slow action). When a terminal hydrophobic residue is followed by a prolyl residue, the two may be released as an intact Xaa-Pro dipeptide.</text>
        <dbReference type="EC" id="3.4.11.2"/>
    </reaction>
</comment>
<keyword evidence="9" id="KW-0862">Zinc</keyword>
<keyword evidence="7" id="KW-0479">Metal-binding</keyword>
<evidence type="ECO:0000256" key="1">
    <source>
        <dbReference type="ARBA" id="ARBA00000098"/>
    </source>
</evidence>
<organism evidence="15 16">
    <name type="scientific">Micromonospora vulcania</name>
    <dbReference type="NCBI Taxonomy" id="1441873"/>
    <lineage>
        <taxon>Bacteria</taxon>
        <taxon>Bacillati</taxon>
        <taxon>Actinomycetota</taxon>
        <taxon>Actinomycetes</taxon>
        <taxon>Micromonosporales</taxon>
        <taxon>Micromonosporaceae</taxon>
        <taxon>Micromonospora</taxon>
    </lineage>
</organism>
<dbReference type="InterPro" id="IPR042097">
    <property type="entry name" value="Aminopeptidase_N-like_N_sf"/>
</dbReference>
<feature type="chain" id="PRO_5046478644" description="Aminopeptidase N" evidence="13">
    <location>
        <begin position="22"/>
        <end position="488"/>
    </location>
</feature>
<dbReference type="InterPro" id="IPR014782">
    <property type="entry name" value="Peptidase_M1_dom"/>
</dbReference>
<dbReference type="PRINTS" id="PR00756">
    <property type="entry name" value="ALADIPTASE"/>
</dbReference>
<keyword evidence="16" id="KW-1185">Reference proteome</keyword>
<dbReference type="EC" id="3.4.11.2" evidence="4"/>
<gene>
    <name evidence="15" type="ORF">ACFQGL_17155</name>
</gene>
<evidence type="ECO:0000259" key="14">
    <source>
        <dbReference type="Pfam" id="PF01433"/>
    </source>
</evidence>
<dbReference type="InterPro" id="IPR050344">
    <property type="entry name" value="Peptidase_M1_aminopeptidases"/>
</dbReference>
<evidence type="ECO:0000256" key="8">
    <source>
        <dbReference type="ARBA" id="ARBA00022801"/>
    </source>
</evidence>
<feature type="signal peptide" evidence="13">
    <location>
        <begin position="1"/>
        <end position="21"/>
    </location>
</feature>
<dbReference type="InterPro" id="IPR027268">
    <property type="entry name" value="Peptidase_M4/M1_CTD_sf"/>
</dbReference>
<protein>
    <recommendedName>
        <fullName evidence="5">Aminopeptidase N</fullName>
        <ecNumber evidence="4">3.4.11.2</ecNumber>
    </recommendedName>
    <alternativeName>
        <fullName evidence="11">Alanine aminopeptidase</fullName>
    </alternativeName>
    <alternativeName>
        <fullName evidence="12">Lysyl aminopeptidase</fullName>
    </alternativeName>
</protein>
<evidence type="ECO:0000313" key="15">
    <source>
        <dbReference type="EMBL" id="MFC5925074.1"/>
    </source>
</evidence>
<name>A0ABW1H9D8_9ACTN</name>
<keyword evidence="13" id="KW-0732">Signal</keyword>
<comment type="cofactor">
    <cofactor evidence="2">
        <name>Zn(2+)</name>
        <dbReference type="ChEBI" id="CHEBI:29105"/>
    </cofactor>
</comment>
<dbReference type="Gene3D" id="1.10.390.10">
    <property type="entry name" value="Neutral Protease Domain 2"/>
    <property type="match status" value="1"/>
</dbReference>
<evidence type="ECO:0000256" key="7">
    <source>
        <dbReference type="ARBA" id="ARBA00022723"/>
    </source>
</evidence>
<keyword evidence="15" id="KW-0031">Aminopeptidase</keyword>
<dbReference type="InterPro" id="IPR001930">
    <property type="entry name" value="Peptidase_M1"/>
</dbReference>
<feature type="domain" description="Peptidase M1 membrane alanine aminopeptidase" evidence="14">
    <location>
        <begin position="283"/>
        <end position="473"/>
    </location>
</feature>
<evidence type="ECO:0000256" key="10">
    <source>
        <dbReference type="ARBA" id="ARBA00023049"/>
    </source>
</evidence>
<evidence type="ECO:0000256" key="4">
    <source>
        <dbReference type="ARBA" id="ARBA00012564"/>
    </source>
</evidence>
<keyword evidence="6" id="KW-0645">Protease</keyword>
<reference evidence="16" key="1">
    <citation type="journal article" date="2019" name="Int. J. Syst. Evol. Microbiol.">
        <title>The Global Catalogue of Microorganisms (GCM) 10K type strain sequencing project: providing services to taxonomists for standard genome sequencing and annotation.</title>
        <authorList>
            <consortium name="The Broad Institute Genomics Platform"/>
            <consortium name="The Broad Institute Genome Sequencing Center for Infectious Disease"/>
            <person name="Wu L."/>
            <person name="Ma J."/>
        </authorList>
    </citation>
    <scope>NUCLEOTIDE SEQUENCE [LARGE SCALE GENOMIC DNA]</scope>
    <source>
        <strain evidence="16">CGMCC 4.7144</strain>
    </source>
</reference>
<dbReference type="Gene3D" id="2.60.40.1730">
    <property type="entry name" value="tricorn interacting facor f3 domain"/>
    <property type="match status" value="1"/>
</dbReference>
<evidence type="ECO:0000256" key="5">
    <source>
        <dbReference type="ARBA" id="ARBA00015611"/>
    </source>
</evidence>
<evidence type="ECO:0000256" key="6">
    <source>
        <dbReference type="ARBA" id="ARBA00022670"/>
    </source>
</evidence>
<dbReference type="PROSITE" id="PS51257">
    <property type="entry name" value="PROKAR_LIPOPROTEIN"/>
    <property type="match status" value="1"/>
</dbReference>
<evidence type="ECO:0000256" key="11">
    <source>
        <dbReference type="ARBA" id="ARBA00029811"/>
    </source>
</evidence>
<dbReference type="SUPFAM" id="SSF63737">
    <property type="entry name" value="Leukotriene A4 hydrolase N-terminal domain"/>
    <property type="match status" value="1"/>
</dbReference>
<comment type="similarity">
    <text evidence="3">Belongs to the peptidase M1 family.</text>
</comment>
<dbReference type="EMBL" id="JBHSQS010000009">
    <property type="protein sequence ID" value="MFC5925074.1"/>
    <property type="molecule type" value="Genomic_DNA"/>
</dbReference>
<dbReference type="CDD" id="cd09603">
    <property type="entry name" value="M1_APN_like"/>
    <property type="match status" value="1"/>
</dbReference>
<dbReference type="RefSeq" id="WP_377512878.1">
    <property type="nucleotide sequence ID" value="NZ_JBHSQS010000009.1"/>
</dbReference>
<dbReference type="GO" id="GO:0004177">
    <property type="term" value="F:aminopeptidase activity"/>
    <property type="evidence" value="ECO:0007669"/>
    <property type="project" value="UniProtKB-KW"/>
</dbReference>
<comment type="caution">
    <text evidence="15">The sequence shown here is derived from an EMBL/GenBank/DDBJ whole genome shotgun (WGS) entry which is preliminary data.</text>
</comment>
<dbReference type="Proteomes" id="UP001596226">
    <property type="component" value="Unassembled WGS sequence"/>
</dbReference>
<sequence>MRHRTSIAMLATIALLGGCTADPPAPPAAGASPSASSPGLTSGPYAAWAAGRSTPVVDPLYPERGTDAVDVLHYGLELSWSPSKRTLTGTATVQIRPTRDAPSVSLDFMPYANDTVTVDGKAATGAVVREKLVVETPVRADVPITLVVGYHGKPSTTAWPTKRGDAHPLGLTIDSDGGLWTMQEPFGAFTWYPVNDHPSDEALYDIAVTAPKGWSGIASGTPVGQDGTTFRYRSTVPVASYLTTLAVGRYRTLKATGPRGIPVTTWYRDKDARFLPMFKRSPTFLTWLEEHFGPYPFESAGLVMVESASAMETQQMVTLGEAQPLRGDRTFDLNTLHEYAHHWFGDAVTLTDWRDMWLNEGWALYAQQLYARDAYKVTKAELVRSSRQRDAELRKEYGPPAKPDPAEFGSTNVYVCAAAMLRQLHQALGDDRFFALARGWVQENLHTQQTRASFTAYVNQKTGHDFTALIDTWLDSPTTPAETGPLPQ</sequence>
<dbReference type="Pfam" id="PF01433">
    <property type="entry name" value="Peptidase_M1"/>
    <property type="match status" value="1"/>
</dbReference>
<dbReference type="PANTHER" id="PTHR11533">
    <property type="entry name" value="PROTEASE M1 ZINC METALLOPROTEASE"/>
    <property type="match status" value="1"/>
</dbReference>